<comment type="pathway">
    <text evidence="2">Cell wall biogenesis; peptidoglycan biosynthesis.</text>
</comment>
<comment type="catalytic activity">
    <reaction evidence="12">
        <text>Preferential cleavage: (Ac)2-L-Lys-D-Ala-|-D-Ala. Also transpeptidation of peptidyl-alanyl moieties that are N-acyl substituents of D-alanine.</text>
        <dbReference type="EC" id="3.4.16.4"/>
    </reaction>
</comment>
<evidence type="ECO:0000256" key="16">
    <source>
        <dbReference type="SAM" id="SignalP"/>
    </source>
</evidence>
<evidence type="ECO:0000256" key="5">
    <source>
        <dbReference type="ARBA" id="ARBA00022645"/>
    </source>
</evidence>
<dbReference type="GO" id="GO:0008360">
    <property type="term" value="P:regulation of cell shape"/>
    <property type="evidence" value="ECO:0007669"/>
    <property type="project" value="UniProtKB-KW"/>
</dbReference>
<dbReference type="Pfam" id="PF00768">
    <property type="entry name" value="Peptidase_S11"/>
    <property type="match status" value="1"/>
</dbReference>
<dbReference type="GO" id="GO:0009252">
    <property type="term" value="P:peptidoglycan biosynthetic process"/>
    <property type="evidence" value="ECO:0007669"/>
    <property type="project" value="UniProtKB-UniPathway"/>
</dbReference>
<feature type="chain" id="PRO_5012529345" description="serine-type D-Ala-D-Ala carboxypeptidase" evidence="16">
    <location>
        <begin position="23"/>
        <end position="375"/>
    </location>
</feature>
<evidence type="ECO:0000256" key="4">
    <source>
        <dbReference type="ARBA" id="ARBA00012448"/>
    </source>
</evidence>
<dbReference type="EMBL" id="CP008743">
    <property type="protein sequence ID" value="ARN84285.1"/>
    <property type="molecule type" value="Genomic_DNA"/>
</dbReference>
<keyword evidence="7 16" id="KW-0732">Signal</keyword>
<feature type="active site" evidence="13">
    <location>
        <position position="114"/>
    </location>
</feature>
<dbReference type="PANTHER" id="PTHR21581:SF6">
    <property type="entry name" value="TRAFFICKING PROTEIN PARTICLE COMPLEX SUBUNIT 12"/>
    <property type="match status" value="1"/>
</dbReference>
<dbReference type="RefSeq" id="WP_085783656.1">
    <property type="nucleotide sequence ID" value="NZ_CP008743.1"/>
</dbReference>
<dbReference type="Gene3D" id="3.40.710.10">
    <property type="entry name" value="DD-peptidase/beta-lactamase superfamily"/>
    <property type="match status" value="1"/>
</dbReference>
<dbReference type="PANTHER" id="PTHR21581">
    <property type="entry name" value="D-ALANYL-D-ALANINE CARBOXYPEPTIDASE"/>
    <property type="match status" value="1"/>
</dbReference>
<protein>
    <recommendedName>
        <fullName evidence="4">serine-type D-Ala-D-Ala carboxypeptidase</fullName>
        <ecNumber evidence="4">3.4.16.4</ecNumber>
    </recommendedName>
</protein>
<keyword evidence="9" id="KW-0133">Cell shape</keyword>
<dbReference type="Pfam" id="PF07943">
    <property type="entry name" value="PBP5_C"/>
    <property type="match status" value="1"/>
</dbReference>
<keyword evidence="10" id="KW-0573">Peptidoglycan synthesis</keyword>
<evidence type="ECO:0000256" key="8">
    <source>
        <dbReference type="ARBA" id="ARBA00022801"/>
    </source>
</evidence>
<dbReference type="Gene3D" id="2.60.410.10">
    <property type="entry name" value="D-Ala-D-Ala carboxypeptidase, C-terminal domain"/>
    <property type="match status" value="1"/>
</dbReference>
<feature type="signal peptide" evidence="16">
    <location>
        <begin position="1"/>
        <end position="22"/>
    </location>
</feature>
<dbReference type="EC" id="3.4.16.4" evidence="4"/>
<dbReference type="GO" id="GO:0006508">
    <property type="term" value="P:proteolysis"/>
    <property type="evidence" value="ECO:0007669"/>
    <property type="project" value="UniProtKB-KW"/>
</dbReference>
<dbReference type="KEGG" id="naf:GQ61_01845"/>
<evidence type="ECO:0000256" key="12">
    <source>
        <dbReference type="ARBA" id="ARBA00034000"/>
    </source>
</evidence>
<dbReference type="Proteomes" id="UP000237351">
    <property type="component" value="Chromosome"/>
</dbReference>
<keyword evidence="5" id="KW-0121">Carboxypeptidase</keyword>
<comment type="similarity">
    <text evidence="3 15">Belongs to the peptidase S11 family.</text>
</comment>
<evidence type="ECO:0000313" key="19">
    <source>
        <dbReference type="Proteomes" id="UP000237351"/>
    </source>
</evidence>
<keyword evidence="6" id="KW-0645">Protease</keyword>
<proteinExistence type="inferred from homology"/>
<evidence type="ECO:0000256" key="6">
    <source>
        <dbReference type="ARBA" id="ARBA00022670"/>
    </source>
</evidence>
<evidence type="ECO:0000256" key="2">
    <source>
        <dbReference type="ARBA" id="ARBA00004752"/>
    </source>
</evidence>
<feature type="domain" description="Peptidase S11 D-Ala-D-Ala carboxypeptidase A C-terminal" evidence="17">
    <location>
        <begin position="266"/>
        <end position="356"/>
    </location>
</feature>
<keyword evidence="19" id="KW-1185">Reference proteome</keyword>
<reference evidence="18 19" key="1">
    <citation type="submission" date="2014-06" db="EMBL/GenBank/DDBJ databases">
        <title>The genome of the endonuclear symbiont Nucleicultrix amoebiphila.</title>
        <authorList>
            <person name="Schulz F."/>
            <person name="Horn M."/>
        </authorList>
    </citation>
    <scope>NUCLEOTIDE SEQUENCE [LARGE SCALE GENOMIC DNA]</scope>
    <source>
        <strain evidence="18 19">FS5</strain>
    </source>
</reference>
<dbReference type="SMART" id="SM00936">
    <property type="entry name" value="PBP5_C"/>
    <property type="match status" value="1"/>
</dbReference>
<evidence type="ECO:0000256" key="15">
    <source>
        <dbReference type="RuleBase" id="RU004016"/>
    </source>
</evidence>
<dbReference type="GO" id="GO:0009002">
    <property type="term" value="F:serine-type D-Ala-D-Ala carboxypeptidase activity"/>
    <property type="evidence" value="ECO:0007669"/>
    <property type="project" value="UniProtKB-EC"/>
</dbReference>
<evidence type="ECO:0000256" key="1">
    <source>
        <dbReference type="ARBA" id="ARBA00003217"/>
    </source>
</evidence>
<keyword evidence="11" id="KW-0961">Cell wall biogenesis/degradation</keyword>
<evidence type="ECO:0000256" key="13">
    <source>
        <dbReference type="PIRSR" id="PIRSR618044-1"/>
    </source>
</evidence>
<dbReference type="PRINTS" id="PR00725">
    <property type="entry name" value="DADACBPTASE1"/>
</dbReference>
<evidence type="ECO:0000256" key="9">
    <source>
        <dbReference type="ARBA" id="ARBA00022960"/>
    </source>
</evidence>
<feature type="binding site" evidence="14">
    <location>
        <position position="216"/>
    </location>
    <ligand>
        <name>substrate</name>
    </ligand>
</feature>
<dbReference type="InterPro" id="IPR001967">
    <property type="entry name" value="Peptidase_S11_N"/>
</dbReference>
<evidence type="ECO:0000256" key="11">
    <source>
        <dbReference type="ARBA" id="ARBA00023316"/>
    </source>
</evidence>
<dbReference type="GO" id="GO:0071555">
    <property type="term" value="P:cell wall organization"/>
    <property type="evidence" value="ECO:0007669"/>
    <property type="project" value="UniProtKB-KW"/>
</dbReference>
<dbReference type="AlphaFoldDB" id="A0A1W6N363"/>
<dbReference type="SUPFAM" id="SSF69189">
    <property type="entry name" value="Penicillin-binding protein associated domain"/>
    <property type="match status" value="1"/>
</dbReference>
<name>A0A1W6N363_9PROT</name>
<evidence type="ECO:0000256" key="14">
    <source>
        <dbReference type="PIRSR" id="PIRSR618044-2"/>
    </source>
</evidence>
<dbReference type="InterPro" id="IPR015956">
    <property type="entry name" value="Peniciliin-bd_prot_C_sf"/>
</dbReference>
<evidence type="ECO:0000256" key="3">
    <source>
        <dbReference type="ARBA" id="ARBA00007164"/>
    </source>
</evidence>
<dbReference type="UniPathway" id="UPA00219"/>
<gene>
    <name evidence="18" type="ORF">GQ61_01845</name>
</gene>
<feature type="active site" description="Proton acceptor" evidence="13">
    <location>
        <position position="57"/>
    </location>
</feature>
<evidence type="ECO:0000313" key="18">
    <source>
        <dbReference type="EMBL" id="ARN84285.1"/>
    </source>
</evidence>
<evidence type="ECO:0000256" key="10">
    <source>
        <dbReference type="ARBA" id="ARBA00022984"/>
    </source>
</evidence>
<dbReference type="InterPro" id="IPR018044">
    <property type="entry name" value="Peptidase_S11"/>
</dbReference>
<feature type="active site" description="Acyl-ester intermediate" evidence="13">
    <location>
        <position position="54"/>
    </location>
</feature>
<dbReference type="SUPFAM" id="SSF56601">
    <property type="entry name" value="beta-lactamase/transpeptidase-like"/>
    <property type="match status" value="1"/>
</dbReference>
<dbReference type="STRING" id="1414854.GQ61_01845"/>
<dbReference type="OrthoDB" id="9795979at2"/>
<accession>A0A1W6N363</accession>
<evidence type="ECO:0000256" key="7">
    <source>
        <dbReference type="ARBA" id="ARBA00022729"/>
    </source>
</evidence>
<evidence type="ECO:0000259" key="17">
    <source>
        <dbReference type="SMART" id="SM00936"/>
    </source>
</evidence>
<sequence>MRRFILKIVLSFFLGLGSSVQALDLHSNQAILIDMMTNTVLFEKNSDQKVYPSSMTKMMTVYLAFEDLKAGRLDPEQTFVISKEAWKKEGSKTFIDVGSSVRVIDLLRGVIVQSGNDAAIALAEGIGGTEASFAERMTKKAHDLGAVNTTFKNASGWPDPEHLSTVRDLAIIAESTIRDFPEYYKLYGEREFTYNNIHQMNRNPLLYANYGADGLKTGHTDLGGYGVAASTVQDGRRLVLVINGAPGVKERAEDAKALAQWGYTYFATPLLYKVGDVVEKADVWMGTEPTVAVTVTENLHVTLPRQSLKDLKVEVTYKNPIPAPIKIGETVGKILISAPGLEPREVELVAAHAVDRAGFLKRIRDSFYYLLWGHN</sequence>
<dbReference type="InterPro" id="IPR037167">
    <property type="entry name" value="Peptidase_S11_C_sf"/>
</dbReference>
<dbReference type="InterPro" id="IPR012907">
    <property type="entry name" value="Peptidase_S11_C"/>
</dbReference>
<dbReference type="InterPro" id="IPR012338">
    <property type="entry name" value="Beta-lactam/transpept-like"/>
</dbReference>
<organism evidence="18 19">
    <name type="scientific">Candidatus Nucleicultrix amoebiphila FS5</name>
    <dbReference type="NCBI Taxonomy" id="1414854"/>
    <lineage>
        <taxon>Bacteria</taxon>
        <taxon>Pseudomonadati</taxon>
        <taxon>Pseudomonadota</taxon>
        <taxon>Alphaproteobacteria</taxon>
        <taxon>Holosporales</taxon>
        <taxon>Candidatus Nucleicultricaceae</taxon>
        <taxon>Candidatus Nucleicultrix</taxon>
    </lineage>
</organism>
<comment type="function">
    <text evidence="1">Removes C-terminal D-alanyl residues from sugar-peptide cell wall precursors.</text>
</comment>
<keyword evidence="8" id="KW-0378">Hydrolase</keyword>